<evidence type="ECO:0000313" key="3">
    <source>
        <dbReference type="Proteomes" id="UP000732105"/>
    </source>
</evidence>
<gene>
    <name evidence="2" type="ORF">ELS83_01685</name>
</gene>
<dbReference type="RefSeq" id="WP_171593780.1">
    <property type="nucleotide sequence ID" value="NZ_RZNH01000002.1"/>
</dbReference>
<dbReference type="EMBL" id="RZNH01000002">
    <property type="protein sequence ID" value="NOU58511.1"/>
    <property type="molecule type" value="Genomic_DNA"/>
</dbReference>
<feature type="transmembrane region" description="Helical" evidence="1">
    <location>
        <begin position="124"/>
        <end position="150"/>
    </location>
</feature>
<protein>
    <submittedName>
        <fullName evidence="2">Uncharacterized protein</fullName>
    </submittedName>
</protein>
<evidence type="ECO:0000256" key="1">
    <source>
        <dbReference type="SAM" id="Phobius"/>
    </source>
</evidence>
<organism evidence="2 3">
    <name type="scientific">Marinifilum caeruleilacunae</name>
    <dbReference type="NCBI Taxonomy" id="2499076"/>
    <lineage>
        <taxon>Bacteria</taxon>
        <taxon>Pseudomonadati</taxon>
        <taxon>Bacteroidota</taxon>
        <taxon>Bacteroidia</taxon>
        <taxon>Marinilabiliales</taxon>
        <taxon>Marinifilaceae</taxon>
    </lineage>
</organism>
<reference evidence="2 3" key="1">
    <citation type="submission" date="2018-12" db="EMBL/GenBank/DDBJ databases">
        <title>Marinifilum JC070 sp. nov., a marine bacterium isolated from Yongle Blue Hole in the South China Sea.</title>
        <authorList>
            <person name="Fu T."/>
        </authorList>
    </citation>
    <scope>NUCLEOTIDE SEQUENCE [LARGE SCALE GENOMIC DNA]</scope>
    <source>
        <strain evidence="2 3">JC070</strain>
    </source>
</reference>
<name>A0ABX1WR02_9BACT</name>
<keyword evidence="1" id="KW-0812">Transmembrane</keyword>
<comment type="caution">
    <text evidence="2">The sequence shown here is derived from an EMBL/GenBank/DDBJ whole genome shotgun (WGS) entry which is preliminary data.</text>
</comment>
<keyword evidence="3" id="KW-1185">Reference proteome</keyword>
<keyword evidence="1" id="KW-0472">Membrane</keyword>
<feature type="transmembrane region" description="Helical" evidence="1">
    <location>
        <begin position="94"/>
        <end position="118"/>
    </location>
</feature>
<evidence type="ECO:0000313" key="2">
    <source>
        <dbReference type="EMBL" id="NOU58511.1"/>
    </source>
</evidence>
<dbReference type="Proteomes" id="UP000732105">
    <property type="component" value="Unassembled WGS sequence"/>
</dbReference>
<sequence>MKLFQNKESFSIQSQLQFDELIEKLSTFVDFKHKGKISTFQIREDYYGTIENEGSVKLYKTPFISGLLDKGLSTSIYLTCKKDEIEVSIVDHGLYFILFIFVIIAFSAGIIFYFAILYPEARKLLWLGFSLIAVPLTAFVLDRTVFFSTLKDIKKRLKMLE</sequence>
<proteinExistence type="predicted"/>
<accession>A0ABX1WR02</accession>
<keyword evidence="1" id="KW-1133">Transmembrane helix</keyword>